<accession>A0A8C4QY34</accession>
<comment type="subcellular location">
    <subcellularLocation>
        <location evidence="1">Nucleus membrane</location>
        <topology evidence="1">Multi-pass membrane protein</topology>
    </subcellularLocation>
</comment>
<evidence type="ECO:0000313" key="12">
    <source>
        <dbReference type="Proteomes" id="UP000694388"/>
    </source>
</evidence>
<evidence type="ECO:0000256" key="3">
    <source>
        <dbReference type="ARBA" id="ARBA00014253"/>
    </source>
</evidence>
<dbReference type="Ensembl" id="ENSEBUT00000022140.1">
    <property type="protein sequence ID" value="ENSEBUP00000021564.1"/>
    <property type="gene ID" value="ENSEBUG00000013311.1"/>
</dbReference>
<protein>
    <recommendedName>
        <fullName evidence="3">Transmembrane protein 18</fullName>
    </recommendedName>
</protein>
<dbReference type="AlphaFoldDB" id="A0A8C4QY34"/>
<comment type="similarity">
    <text evidence="2">Belongs to the TMEM18 family.</text>
</comment>
<dbReference type="GO" id="GO:0031965">
    <property type="term" value="C:nuclear membrane"/>
    <property type="evidence" value="ECO:0007669"/>
    <property type="project" value="UniProtKB-SubCell"/>
</dbReference>
<evidence type="ECO:0000256" key="10">
    <source>
        <dbReference type="SAM" id="Phobius"/>
    </source>
</evidence>
<name>A0A8C4QY34_EPTBU</name>
<proteinExistence type="inferred from homology"/>
<feature type="transmembrane region" description="Helical" evidence="10">
    <location>
        <begin position="25"/>
        <end position="43"/>
    </location>
</feature>
<evidence type="ECO:0000256" key="8">
    <source>
        <dbReference type="ARBA" id="ARBA00023136"/>
    </source>
</evidence>
<keyword evidence="4 10" id="KW-0812">Transmembrane</keyword>
<dbReference type="InterPro" id="IPR026721">
    <property type="entry name" value="TMEM18"/>
</dbReference>
<keyword evidence="12" id="KW-1185">Reference proteome</keyword>
<dbReference type="PANTHER" id="PTHR22593">
    <property type="entry name" value="TRANSMEMBRANE PROTEIN 18"/>
    <property type="match status" value="1"/>
</dbReference>
<reference evidence="11" key="1">
    <citation type="submission" date="2025-08" db="UniProtKB">
        <authorList>
            <consortium name="Ensembl"/>
        </authorList>
    </citation>
    <scope>IDENTIFICATION</scope>
</reference>
<evidence type="ECO:0000256" key="6">
    <source>
        <dbReference type="ARBA" id="ARBA00023054"/>
    </source>
</evidence>
<dbReference type="Pfam" id="PF14770">
    <property type="entry name" value="TMEM18"/>
    <property type="match status" value="1"/>
</dbReference>
<feature type="transmembrane region" description="Helical" evidence="10">
    <location>
        <begin position="50"/>
        <end position="68"/>
    </location>
</feature>
<evidence type="ECO:0000313" key="11">
    <source>
        <dbReference type="Ensembl" id="ENSEBUP00000021564.1"/>
    </source>
</evidence>
<sequence length="129" mass="14857">NYTLHDMDNFSLGIPSLASVDWTEGWLLTLLGFHSLCLILTFASRQHRNVQTIYFLCLLALAYSASYINEIAAIKWRSFSKHQYFDAHGVFISLVFSVPLLINAVIILNLQEQWKIRKNKQKKSPKISI</sequence>
<evidence type="ECO:0000256" key="7">
    <source>
        <dbReference type="ARBA" id="ARBA00023125"/>
    </source>
</evidence>
<keyword evidence="6" id="KW-0175">Coiled coil</keyword>
<dbReference type="PANTHER" id="PTHR22593:SF2">
    <property type="entry name" value="TRANSMEMBRANE PROTEIN 18"/>
    <property type="match status" value="1"/>
</dbReference>
<dbReference type="GO" id="GO:0003677">
    <property type="term" value="F:DNA binding"/>
    <property type="evidence" value="ECO:0007669"/>
    <property type="project" value="UniProtKB-KW"/>
</dbReference>
<keyword evidence="9" id="KW-0539">Nucleus</keyword>
<keyword evidence="8 10" id="KW-0472">Membrane</keyword>
<dbReference type="GeneTree" id="ENSGT00390000015191"/>
<organism evidence="11 12">
    <name type="scientific">Eptatretus burgeri</name>
    <name type="common">Inshore hagfish</name>
    <dbReference type="NCBI Taxonomy" id="7764"/>
    <lineage>
        <taxon>Eukaryota</taxon>
        <taxon>Metazoa</taxon>
        <taxon>Chordata</taxon>
        <taxon>Craniata</taxon>
        <taxon>Vertebrata</taxon>
        <taxon>Cyclostomata</taxon>
        <taxon>Myxini</taxon>
        <taxon>Myxiniformes</taxon>
        <taxon>Myxinidae</taxon>
        <taxon>Eptatretinae</taxon>
        <taxon>Eptatretus</taxon>
    </lineage>
</organism>
<evidence type="ECO:0000256" key="1">
    <source>
        <dbReference type="ARBA" id="ARBA00004232"/>
    </source>
</evidence>
<feature type="transmembrane region" description="Helical" evidence="10">
    <location>
        <begin position="88"/>
        <end position="110"/>
    </location>
</feature>
<dbReference type="Proteomes" id="UP000694388">
    <property type="component" value="Unplaced"/>
</dbReference>
<evidence type="ECO:0000256" key="4">
    <source>
        <dbReference type="ARBA" id="ARBA00022692"/>
    </source>
</evidence>
<evidence type="ECO:0000256" key="9">
    <source>
        <dbReference type="ARBA" id="ARBA00023242"/>
    </source>
</evidence>
<reference evidence="11" key="2">
    <citation type="submission" date="2025-09" db="UniProtKB">
        <authorList>
            <consortium name="Ensembl"/>
        </authorList>
    </citation>
    <scope>IDENTIFICATION</scope>
</reference>
<evidence type="ECO:0000256" key="5">
    <source>
        <dbReference type="ARBA" id="ARBA00022989"/>
    </source>
</evidence>
<keyword evidence="7" id="KW-0238">DNA-binding</keyword>
<evidence type="ECO:0000256" key="2">
    <source>
        <dbReference type="ARBA" id="ARBA00009971"/>
    </source>
</evidence>
<keyword evidence="5 10" id="KW-1133">Transmembrane helix</keyword>